<keyword evidence="5" id="KW-1185">Reference proteome</keyword>
<dbReference type="PANTHER" id="PTHR12435">
    <property type="match status" value="1"/>
</dbReference>
<evidence type="ECO:0000313" key="5">
    <source>
        <dbReference type="Proteomes" id="UP000046395"/>
    </source>
</evidence>
<dbReference type="STRING" id="70415.A0A5S6Q9V3"/>
<sequence>MSLVLLSGYPLSGKTALAHRLKEELPKYNCPHEVHLVLDADSNSIMKDSVAERMSRAALKSTVQRLIQPNRVVAVDSTNYLQSFRYELCCLAKEYNVGFLIVRCVASVDSVIERNKHSTTSNGPIFDEAALRDAIQRYEEPKERSKWDIHFPYCVDNANSLADLCKAIVSGKPLKSNRCTQSTPSMEASLFSELDRTTKLVMEALLNAAQTGMQPGDRVPIRNSPYSLPLPQSVTSQSLVSVRRQFINYVKLNPVEDPSTLTELFIEFVSSSLK</sequence>
<dbReference type="SUPFAM" id="SSF52540">
    <property type="entry name" value="P-loop containing nucleoside triphosphate hydrolases"/>
    <property type="match status" value="1"/>
</dbReference>
<evidence type="ECO:0000256" key="1">
    <source>
        <dbReference type="ARBA" id="ARBA00022741"/>
    </source>
</evidence>
<dbReference type="InterPro" id="IPR013641">
    <property type="entry name" value="KTI12/PSTK"/>
</dbReference>
<accession>A0A5S6Q9V3</accession>
<protein>
    <recommendedName>
        <fullName evidence="4">Protein KTI12 homolog</fullName>
    </recommendedName>
</protein>
<dbReference type="InterPro" id="IPR027417">
    <property type="entry name" value="P-loop_NTPase"/>
</dbReference>
<organism evidence="5 6">
    <name type="scientific">Trichuris muris</name>
    <name type="common">Mouse whipworm</name>
    <dbReference type="NCBI Taxonomy" id="70415"/>
    <lineage>
        <taxon>Eukaryota</taxon>
        <taxon>Metazoa</taxon>
        <taxon>Ecdysozoa</taxon>
        <taxon>Nematoda</taxon>
        <taxon>Enoplea</taxon>
        <taxon>Dorylaimia</taxon>
        <taxon>Trichinellida</taxon>
        <taxon>Trichuridae</taxon>
        <taxon>Trichuris</taxon>
    </lineage>
</organism>
<comment type="similarity">
    <text evidence="3">Belongs to the KTI12 family.</text>
</comment>
<dbReference type="Proteomes" id="UP000046395">
    <property type="component" value="Unassembled WGS sequence"/>
</dbReference>
<keyword evidence="2" id="KW-0067">ATP-binding</keyword>
<dbReference type="Pfam" id="PF08433">
    <property type="entry name" value="KTI12"/>
    <property type="match status" value="1"/>
</dbReference>
<evidence type="ECO:0000313" key="6">
    <source>
        <dbReference type="WBParaSite" id="TMUE_1000003737.1"/>
    </source>
</evidence>
<evidence type="ECO:0000256" key="3">
    <source>
        <dbReference type="ARBA" id="ARBA00025768"/>
    </source>
</evidence>
<keyword evidence="1" id="KW-0547">Nucleotide-binding</keyword>
<dbReference type="WBParaSite" id="TMUE_1000003737.1">
    <property type="protein sequence ID" value="TMUE_1000003737.1"/>
    <property type="gene ID" value="WBGene00290786"/>
</dbReference>
<name>A0A5S6Q9V3_TRIMR</name>
<evidence type="ECO:0000256" key="4">
    <source>
        <dbReference type="ARBA" id="ARBA00026170"/>
    </source>
</evidence>
<dbReference type="Gene3D" id="3.40.50.300">
    <property type="entry name" value="P-loop containing nucleotide triphosphate hydrolases"/>
    <property type="match status" value="1"/>
</dbReference>
<proteinExistence type="inferred from homology"/>
<dbReference type="AlphaFoldDB" id="A0A5S6Q9V3"/>
<dbReference type="GO" id="GO:0005524">
    <property type="term" value="F:ATP binding"/>
    <property type="evidence" value="ECO:0007669"/>
    <property type="project" value="UniProtKB-KW"/>
</dbReference>
<reference evidence="6" key="1">
    <citation type="submission" date="2019-12" db="UniProtKB">
        <authorList>
            <consortium name="WormBaseParasite"/>
        </authorList>
    </citation>
    <scope>IDENTIFICATION</scope>
</reference>
<evidence type="ECO:0000256" key="2">
    <source>
        <dbReference type="ARBA" id="ARBA00022840"/>
    </source>
</evidence>